<evidence type="ECO:0000256" key="2">
    <source>
        <dbReference type="SAM" id="Phobius"/>
    </source>
</evidence>
<keyword evidence="2" id="KW-1133">Transmembrane helix</keyword>
<feature type="region of interest" description="Disordered" evidence="1">
    <location>
        <begin position="200"/>
        <end position="253"/>
    </location>
</feature>
<feature type="transmembrane region" description="Helical" evidence="2">
    <location>
        <begin position="50"/>
        <end position="68"/>
    </location>
</feature>
<accession>A0A518BV72</accession>
<evidence type="ECO:0000256" key="1">
    <source>
        <dbReference type="SAM" id="MobiDB-lite"/>
    </source>
</evidence>
<sequence length="253" mass="28272">MRRIWHRAAHARDGSTGQHELSLWVQHLDRCWKAAETDAQRLQAQLQVRMAGLLALLGLGFIEISPFYTTRTLLLMPPWLAVLVYLLLATALLYLGRSLSTLFRNNITNRPQQSGSSCELLLPDQKDFDAPPYEAVWVRLSEATADLTLRNHLLGLKIKKANKLLAMTVLIVVLAIAGELWGIMTIVPTGRLEHHVTYSQIQNKEQGRRQPLNAVESDSYQKPHAQHGPDQPRDAPENSGAAPQADSLGQDPQ</sequence>
<keyword evidence="4" id="KW-1185">Reference proteome</keyword>
<dbReference type="RefSeq" id="WP_145445005.1">
    <property type="nucleotide sequence ID" value="NZ_CP036280.1"/>
</dbReference>
<proteinExistence type="predicted"/>
<keyword evidence="2" id="KW-0812">Transmembrane</keyword>
<reference evidence="3 4" key="1">
    <citation type="submission" date="2019-02" db="EMBL/GenBank/DDBJ databases">
        <title>Deep-cultivation of Planctomycetes and their phenomic and genomic characterization uncovers novel biology.</title>
        <authorList>
            <person name="Wiegand S."/>
            <person name="Jogler M."/>
            <person name="Boedeker C."/>
            <person name="Pinto D."/>
            <person name="Vollmers J."/>
            <person name="Rivas-Marin E."/>
            <person name="Kohn T."/>
            <person name="Peeters S.H."/>
            <person name="Heuer A."/>
            <person name="Rast P."/>
            <person name="Oberbeckmann S."/>
            <person name="Bunk B."/>
            <person name="Jeske O."/>
            <person name="Meyerdierks A."/>
            <person name="Storesund J.E."/>
            <person name="Kallscheuer N."/>
            <person name="Luecker S."/>
            <person name="Lage O.M."/>
            <person name="Pohl T."/>
            <person name="Merkel B.J."/>
            <person name="Hornburger P."/>
            <person name="Mueller R.-W."/>
            <person name="Bruemmer F."/>
            <person name="Labrenz M."/>
            <person name="Spormann A.M."/>
            <person name="Op den Camp H."/>
            <person name="Overmann J."/>
            <person name="Amann R."/>
            <person name="Jetten M.S.M."/>
            <person name="Mascher T."/>
            <person name="Medema M.H."/>
            <person name="Devos D.P."/>
            <person name="Kaster A.-K."/>
            <person name="Ovreas L."/>
            <person name="Rohde M."/>
            <person name="Galperin M.Y."/>
            <person name="Jogler C."/>
        </authorList>
    </citation>
    <scope>NUCLEOTIDE SEQUENCE [LARGE SCALE GENOMIC DNA]</scope>
    <source>
        <strain evidence="3 4">Pan265</strain>
    </source>
</reference>
<dbReference type="AlphaFoldDB" id="A0A518BV72"/>
<feature type="transmembrane region" description="Helical" evidence="2">
    <location>
        <begin position="74"/>
        <end position="95"/>
    </location>
</feature>
<evidence type="ECO:0000313" key="3">
    <source>
        <dbReference type="EMBL" id="QDU70866.1"/>
    </source>
</evidence>
<organism evidence="3 4">
    <name type="scientific">Mucisphaera calidilacus</name>
    <dbReference type="NCBI Taxonomy" id="2527982"/>
    <lineage>
        <taxon>Bacteria</taxon>
        <taxon>Pseudomonadati</taxon>
        <taxon>Planctomycetota</taxon>
        <taxon>Phycisphaerae</taxon>
        <taxon>Phycisphaerales</taxon>
        <taxon>Phycisphaeraceae</taxon>
        <taxon>Mucisphaera</taxon>
    </lineage>
</organism>
<evidence type="ECO:0000313" key="4">
    <source>
        <dbReference type="Proteomes" id="UP000320386"/>
    </source>
</evidence>
<keyword evidence="2" id="KW-0472">Membrane</keyword>
<dbReference type="EMBL" id="CP036280">
    <property type="protein sequence ID" value="QDU70866.1"/>
    <property type="molecule type" value="Genomic_DNA"/>
</dbReference>
<protein>
    <submittedName>
        <fullName evidence="3">Uncharacterized protein</fullName>
    </submittedName>
</protein>
<dbReference type="Proteomes" id="UP000320386">
    <property type="component" value="Chromosome"/>
</dbReference>
<name>A0A518BV72_9BACT</name>
<feature type="transmembrane region" description="Helical" evidence="2">
    <location>
        <begin position="164"/>
        <end position="184"/>
    </location>
</feature>
<gene>
    <name evidence="3" type="ORF">Pan265_07070</name>
</gene>
<dbReference type="KEGG" id="mcad:Pan265_07070"/>